<proteinExistence type="predicted"/>
<sequence>MLTRSQYRCSFKLIDKNVPIDGIIDRCKENFEKLIKEGKICNASFYRYENMGFLYLEETSDTSVDADQVMSDLKPYLKPWPEENGDRYFVRMINVYYHHIPESDLEEWEKERTTSVKQRIGRVAFVYPDKLPSYVRYHSAIVSEGLLKGDKYAYISMHENLLFSYYEEPRSNVNIRGIDKESVAIQDWMAADPESHFDRVKAKGSNFLVIPCLFSVDRVDM</sequence>
<dbReference type="eggNOG" id="ENOG5032YTE">
    <property type="taxonomic scope" value="Bacteria"/>
</dbReference>
<accession>E0S207</accession>
<dbReference type="STRING" id="515622.bpr_I1092"/>
<organism evidence="1 2">
    <name type="scientific">Butyrivibrio proteoclasticus (strain ATCC 51982 / DSM 14932 / B316)</name>
    <name type="common">Clostridium proteoclasticum</name>
    <dbReference type="NCBI Taxonomy" id="515622"/>
    <lineage>
        <taxon>Bacteria</taxon>
        <taxon>Bacillati</taxon>
        <taxon>Bacillota</taxon>
        <taxon>Clostridia</taxon>
        <taxon>Lachnospirales</taxon>
        <taxon>Lachnospiraceae</taxon>
        <taxon>Butyrivibrio</taxon>
    </lineage>
</organism>
<keyword evidence="2" id="KW-1185">Reference proteome</keyword>
<name>E0S207_BUTPB</name>
<dbReference type="AlphaFoldDB" id="E0S207"/>
<reference evidence="1 2" key="1">
    <citation type="journal article" date="2010" name="PLoS ONE">
        <title>The glycobiome of the rumen bacterium Butyrivibrio proteoclasticus B316(T) highlights adaptation to a polysaccharide-rich environment.</title>
        <authorList>
            <person name="Kelly W.J."/>
            <person name="Leahy S.C."/>
            <person name="Altermann E."/>
            <person name="Yeoman C.J."/>
            <person name="Dunne J.C."/>
            <person name="Kong Z."/>
            <person name="Pacheco D.M."/>
            <person name="Li D."/>
            <person name="Noel S.J."/>
            <person name="Moon C.D."/>
            <person name="Cookson A.L."/>
            <person name="Attwood G.T."/>
        </authorList>
    </citation>
    <scope>NUCLEOTIDE SEQUENCE [LARGE SCALE GENOMIC DNA]</scope>
    <source>
        <strain evidence="2">ATCC 51982 / DSM 14932 / B316</strain>
    </source>
</reference>
<dbReference type="HOGENOM" id="CLU_103269_0_0_9"/>
<dbReference type="RefSeq" id="WP_013280488.1">
    <property type="nucleotide sequence ID" value="NC_014387.1"/>
</dbReference>
<dbReference type="Proteomes" id="UP000001299">
    <property type="component" value="Chromosome 1"/>
</dbReference>
<gene>
    <name evidence="1" type="ordered locus">bpr_I1092</name>
</gene>
<evidence type="ECO:0000313" key="2">
    <source>
        <dbReference type="Proteomes" id="UP000001299"/>
    </source>
</evidence>
<protein>
    <submittedName>
        <fullName evidence="1">Uncharacterized protein</fullName>
    </submittedName>
</protein>
<dbReference type="EMBL" id="CP001810">
    <property type="protein sequence ID" value="ADL33832.1"/>
    <property type="molecule type" value="Genomic_DNA"/>
</dbReference>
<dbReference type="KEGG" id="bpb:bpr_I1092"/>
<evidence type="ECO:0000313" key="1">
    <source>
        <dbReference type="EMBL" id="ADL33832.1"/>
    </source>
</evidence>